<dbReference type="RefSeq" id="WP_353714269.1">
    <property type="nucleotide sequence ID" value="NZ_CP159307.1"/>
</dbReference>
<dbReference type="PANTHER" id="PTHR33221:SF5">
    <property type="entry name" value="HTH-TYPE TRANSCRIPTIONAL REGULATOR ISCR"/>
    <property type="match status" value="1"/>
</dbReference>
<dbReference type="Gene3D" id="1.10.10.10">
    <property type="entry name" value="Winged helix-like DNA-binding domain superfamily/Winged helix DNA-binding domain"/>
    <property type="match status" value="1"/>
</dbReference>
<dbReference type="GO" id="GO:0003700">
    <property type="term" value="F:DNA-binding transcription factor activity"/>
    <property type="evidence" value="ECO:0007669"/>
    <property type="project" value="TreeGrafter"/>
</dbReference>
<dbReference type="PROSITE" id="PS51197">
    <property type="entry name" value="HTH_RRF2_2"/>
    <property type="match status" value="1"/>
</dbReference>
<gene>
    <name evidence="2" type="ORF">ABV300_07625</name>
</gene>
<evidence type="ECO:0000313" key="2">
    <source>
        <dbReference type="EMBL" id="XCH33012.1"/>
    </source>
</evidence>
<reference evidence="2" key="1">
    <citation type="submission" date="2024-06" db="EMBL/GenBank/DDBJ databases">
        <title>A Novel Isolate, Dehalogenimonas sp. Strain 4OHTPN, Dechlorinates Aromatic 4 Hydroxy chlorothalonil by a Novel Reductive Dehalogenase.</title>
        <authorList>
            <person name="Liu G."/>
        </authorList>
    </citation>
    <scope>NUCLEOTIDE SEQUENCE</scope>
    <source>
        <strain evidence="2">4OHTPN</strain>
    </source>
</reference>
<name>A0AAU8G8R3_9CHLR</name>
<dbReference type="GO" id="GO:0003677">
    <property type="term" value="F:DNA binding"/>
    <property type="evidence" value="ECO:0007669"/>
    <property type="project" value="UniProtKB-KW"/>
</dbReference>
<dbReference type="GO" id="GO:0005829">
    <property type="term" value="C:cytosol"/>
    <property type="evidence" value="ECO:0007669"/>
    <property type="project" value="TreeGrafter"/>
</dbReference>
<dbReference type="InterPro" id="IPR000944">
    <property type="entry name" value="Tscrpt_reg_Rrf2"/>
</dbReference>
<sequence length="147" mass="16352">MKLSTRARYGTRAMLDLAQHYGDDVIPLKDIARRQQISLPYLEHLVGPLVDARLIQSVRGARGGLKLAKSPESIRLSEVVCLLEGPIEPVDCVHSPEKCDRARFCAARDIWDDVGKAMTSVLEQTTLADLVAKQQAKMSPDADMYYI</sequence>
<proteinExistence type="predicted"/>
<dbReference type="SUPFAM" id="SSF46785">
    <property type="entry name" value="Winged helix' DNA-binding domain"/>
    <property type="match status" value="1"/>
</dbReference>
<keyword evidence="1" id="KW-0238">DNA-binding</keyword>
<evidence type="ECO:0000256" key="1">
    <source>
        <dbReference type="ARBA" id="ARBA00023125"/>
    </source>
</evidence>
<accession>A0AAU8G8R3</accession>
<dbReference type="PANTHER" id="PTHR33221">
    <property type="entry name" value="WINGED HELIX-TURN-HELIX TRANSCRIPTIONAL REGULATOR, RRF2 FAMILY"/>
    <property type="match status" value="1"/>
</dbReference>
<dbReference type="Pfam" id="PF02082">
    <property type="entry name" value="Rrf2"/>
    <property type="match status" value="1"/>
</dbReference>
<organism evidence="2">
    <name type="scientific">Dehalogenimonas sp. 4OHTPN</name>
    <dbReference type="NCBI Taxonomy" id="3166643"/>
    <lineage>
        <taxon>Bacteria</taxon>
        <taxon>Bacillati</taxon>
        <taxon>Chloroflexota</taxon>
        <taxon>Dehalococcoidia</taxon>
        <taxon>Dehalococcoidales</taxon>
        <taxon>Dehalococcoidaceae</taxon>
        <taxon>Dehalogenimonas</taxon>
    </lineage>
</organism>
<dbReference type="EMBL" id="CP159307">
    <property type="protein sequence ID" value="XCH33012.1"/>
    <property type="molecule type" value="Genomic_DNA"/>
</dbReference>
<dbReference type="InterPro" id="IPR036388">
    <property type="entry name" value="WH-like_DNA-bd_sf"/>
</dbReference>
<dbReference type="InterPro" id="IPR036390">
    <property type="entry name" value="WH_DNA-bd_sf"/>
</dbReference>
<dbReference type="AlphaFoldDB" id="A0AAU8G8R3"/>
<dbReference type="NCBIfam" id="TIGR00738">
    <property type="entry name" value="rrf2_super"/>
    <property type="match status" value="1"/>
</dbReference>
<protein>
    <submittedName>
        <fullName evidence="2">Rrf2 family transcriptional regulator</fullName>
    </submittedName>
</protein>